<comment type="caution">
    <text evidence="2">The sequence shown here is derived from an EMBL/GenBank/DDBJ whole genome shotgun (WGS) entry which is preliminary data.</text>
</comment>
<feature type="transmembrane region" description="Helical" evidence="1">
    <location>
        <begin position="31"/>
        <end position="52"/>
    </location>
</feature>
<gene>
    <name evidence="2" type="ORF">HNQ96_000537</name>
</gene>
<dbReference type="AlphaFoldDB" id="A0A8E1WBR5"/>
<protein>
    <submittedName>
        <fullName evidence="2">Uncharacterized protein</fullName>
    </submittedName>
</protein>
<dbReference type="EMBL" id="JACHGI010000001">
    <property type="protein sequence ID" value="MBB6464690.1"/>
    <property type="molecule type" value="Genomic_DNA"/>
</dbReference>
<keyword evidence="1" id="KW-0472">Membrane</keyword>
<evidence type="ECO:0000256" key="1">
    <source>
        <dbReference type="SAM" id="Phobius"/>
    </source>
</evidence>
<evidence type="ECO:0000313" key="3">
    <source>
        <dbReference type="Proteomes" id="UP000532373"/>
    </source>
</evidence>
<dbReference type="RefSeq" id="WP_184767258.1">
    <property type="nucleotide sequence ID" value="NZ_JACHGI010000001.1"/>
</dbReference>
<sequence>MARDADDIKLEPWKFQEMGERYREKYEEYGLLRPLQTFCIFAMIVMIAFGIWTLSGPH</sequence>
<proteinExistence type="predicted"/>
<organism evidence="2 3">
    <name type="scientific">Aminobacter carboxidus</name>
    <dbReference type="NCBI Taxonomy" id="376165"/>
    <lineage>
        <taxon>Bacteria</taxon>
        <taxon>Pseudomonadati</taxon>
        <taxon>Pseudomonadota</taxon>
        <taxon>Alphaproteobacteria</taxon>
        <taxon>Hyphomicrobiales</taxon>
        <taxon>Phyllobacteriaceae</taxon>
        <taxon>Aminobacter</taxon>
    </lineage>
</organism>
<accession>A0A8E1WBR5</accession>
<keyword evidence="1" id="KW-0812">Transmembrane</keyword>
<reference evidence="2 3" key="1">
    <citation type="submission" date="2020-08" db="EMBL/GenBank/DDBJ databases">
        <title>Genomic Encyclopedia of Type Strains, Phase IV (KMG-IV): sequencing the most valuable type-strain genomes for metagenomic binning, comparative biology and taxonomic classification.</title>
        <authorList>
            <person name="Goeker M."/>
        </authorList>
    </citation>
    <scope>NUCLEOTIDE SEQUENCE [LARGE SCALE GENOMIC DNA]</scope>
    <source>
        <strain evidence="2 3">DSM 17454</strain>
    </source>
</reference>
<name>A0A8E1WBR5_9HYPH</name>
<dbReference type="Proteomes" id="UP000532373">
    <property type="component" value="Unassembled WGS sequence"/>
</dbReference>
<keyword evidence="1" id="KW-1133">Transmembrane helix</keyword>
<evidence type="ECO:0000313" key="2">
    <source>
        <dbReference type="EMBL" id="MBB6464690.1"/>
    </source>
</evidence>